<dbReference type="AlphaFoldDB" id="A0A4D4JEW9"/>
<comment type="caution">
    <text evidence="2">The sequence shown here is derived from an EMBL/GenBank/DDBJ whole genome shotgun (WGS) entry which is preliminary data.</text>
</comment>
<keyword evidence="1" id="KW-0812">Transmembrane</keyword>
<dbReference type="RefSeq" id="WP_137816851.1">
    <property type="nucleotide sequence ID" value="NZ_BJFL01000070.1"/>
</dbReference>
<evidence type="ECO:0000313" key="2">
    <source>
        <dbReference type="EMBL" id="GDY33952.1"/>
    </source>
</evidence>
<keyword evidence="1" id="KW-0472">Membrane</keyword>
<dbReference type="Proteomes" id="UP000298860">
    <property type="component" value="Unassembled WGS sequence"/>
</dbReference>
<organism evidence="2 3">
    <name type="scientific">Gandjariella thermophila</name>
    <dbReference type="NCBI Taxonomy" id="1931992"/>
    <lineage>
        <taxon>Bacteria</taxon>
        <taxon>Bacillati</taxon>
        <taxon>Actinomycetota</taxon>
        <taxon>Actinomycetes</taxon>
        <taxon>Pseudonocardiales</taxon>
        <taxon>Pseudonocardiaceae</taxon>
        <taxon>Gandjariella</taxon>
    </lineage>
</organism>
<proteinExistence type="predicted"/>
<keyword evidence="3" id="KW-1185">Reference proteome</keyword>
<sequence>MIEVDPRLRLILVLAGLGALPVWMLATAVARWWSTSLTVVVARARLDAWCTCFGRDLRSKLPAASLPLVGGRVLPTAGPVAPNAGLAVSHPGRTA</sequence>
<name>A0A4D4JEW9_9PSEU</name>
<evidence type="ECO:0000256" key="1">
    <source>
        <dbReference type="SAM" id="Phobius"/>
    </source>
</evidence>
<keyword evidence="1" id="KW-1133">Transmembrane helix</keyword>
<gene>
    <name evidence="2" type="ORF">GTS_55850</name>
</gene>
<feature type="transmembrane region" description="Helical" evidence="1">
    <location>
        <begin position="12"/>
        <end position="33"/>
    </location>
</feature>
<evidence type="ECO:0000313" key="3">
    <source>
        <dbReference type="Proteomes" id="UP000298860"/>
    </source>
</evidence>
<reference evidence="3" key="1">
    <citation type="submission" date="2019-04" db="EMBL/GenBank/DDBJ databases">
        <title>Draft genome sequence of Pseudonocardiaceae bacterium SL3-2-4.</title>
        <authorList>
            <person name="Ningsih F."/>
            <person name="Yokota A."/>
            <person name="Sakai Y."/>
            <person name="Nanatani K."/>
            <person name="Yabe S."/>
            <person name="Oetari A."/>
            <person name="Sjamsuridzal W."/>
        </authorList>
    </citation>
    <scope>NUCLEOTIDE SEQUENCE [LARGE SCALE GENOMIC DNA]</scope>
    <source>
        <strain evidence="3">SL3-2-4</strain>
    </source>
</reference>
<protein>
    <submittedName>
        <fullName evidence="2">Uncharacterized protein</fullName>
    </submittedName>
</protein>
<accession>A0A4D4JEW9</accession>
<dbReference type="EMBL" id="BJFL01000070">
    <property type="protein sequence ID" value="GDY33952.1"/>
    <property type="molecule type" value="Genomic_DNA"/>
</dbReference>